<dbReference type="InterPro" id="IPR003582">
    <property type="entry name" value="ShKT_dom"/>
</dbReference>
<evidence type="ECO:0000256" key="12">
    <source>
        <dbReference type="PROSITE-ProRule" id="PRU01005"/>
    </source>
</evidence>
<dbReference type="PANTHER" id="PTHR11705:SF131">
    <property type="entry name" value="SHKT DOMAIN-CONTAINING PROTEIN"/>
    <property type="match status" value="1"/>
</dbReference>
<comment type="cofactor">
    <cofactor evidence="1">
        <name>Zn(2+)</name>
        <dbReference type="ChEBI" id="CHEBI:29105"/>
    </cofactor>
</comment>
<keyword evidence="9" id="KW-0482">Metalloprotease</keyword>
<keyword evidence="3" id="KW-0121">Carboxypeptidase</keyword>
<dbReference type="FunCoup" id="E3LM02">
    <property type="interactions" value="31"/>
</dbReference>
<feature type="domain" description="Peptidase M14" evidence="16">
    <location>
        <begin position="146"/>
        <end position="472"/>
    </location>
</feature>
<dbReference type="EMBL" id="DS268411">
    <property type="protein sequence ID" value="EFP02977.1"/>
    <property type="molecule type" value="Genomic_DNA"/>
</dbReference>
<sequence>MTTSMLLFFQMILRVILTVILLCIATCHSLEKGDGFQVFRVLPTTNQQLLQMIRLFETADTDRADFWHAPSVVNGTVDIMVAPEHTGQFQKYLEKHGYTYQIAIQDLRTLLIEKEGNISTHSTDDAFFMKRLHDDVGFHSRLRMGEYYSYSVLSTWLQRIAENMPDIAKLIKVGTTIEGREILGLKFGKDTPDKKVVVIDAGIHAREWAAIHTASYFINLVIFDQSSLLENKINFQIVNSREGDPQIQNYLDNIVLYIIPVLNPDGYEYTRTDKTNPRARMWRKSRSPKACAFDGVRNSCCMGVDLNRNFDFRFSEIGASRYPCSEIYHGPSAFSEPESKAYSQFLASLKGRLEAYITLHSYSQLWIYSYSHRKFTYAPDIDETRRVAAKAVQELGRMYGTKYRHGTGPEIIYAFSGGSTDWAKETLKIKYSYTIELRPGYEEWNGFVLDKNQLIPTAKETWAGVTVVLDEVTNQWKSSKNRESELSRIRQEKCSDRLSGCAYWLQSSPNICRISQSTMIRDCAKTCDLCHMIAV</sequence>
<dbReference type="GO" id="GO:0008270">
    <property type="term" value="F:zinc ion binding"/>
    <property type="evidence" value="ECO:0007669"/>
    <property type="project" value="InterPro"/>
</dbReference>
<evidence type="ECO:0000313" key="18">
    <source>
        <dbReference type="Proteomes" id="UP000008281"/>
    </source>
</evidence>
<evidence type="ECO:0000256" key="4">
    <source>
        <dbReference type="ARBA" id="ARBA00022670"/>
    </source>
</evidence>
<dbReference type="InParanoid" id="E3LM02"/>
<evidence type="ECO:0000256" key="13">
    <source>
        <dbReference type="PROSITE-ProRule" id="PRU01379"/>
    </source>
</evidence>
<dbReference type="PANTHER" id="PTHR11705">
    <property type="entry name" value="PROTEASE FAMILY M14 CARBOXYPEPTIDASE A,B"/>
    <property type="match status" value="1"/>
</dbReference>
<dbReference type="Proteomes" id="UP000008281">
    <property type="component" value="Unassembled WGS sequence"/>
</dbReference>
<evidence type="ECO:0000256" key="7">
    <source>
        <dbReference type="ARBA" id="ARBA00022801"/>
    </source>
</evidence>
<dbReference type="PRINTS" id="PR00765">
    <property type="entry name" value="CRBOXYPTASEA"/>
</dbReference>
<evidence type="ECO:0000259" key="15">
    <source>
        <dbReference type="PROSITE" id="PS51670"/>
    </source>
</evidence>
<evidence type="ECO:0000256" key="6">
    <source>
        <dbReference type="ARBA" id="ARBA00022729"/>
    </source>
</evidence>
<comment type="similarity">
    <text evidence="2 13">Belongs to the peptidase M14 family.</text>
</comment>
<dbReference type="AlphaFoldDB" id="E3LM02"/>
<dbReference type="eggNOG" id="KOG2650">
    <property type="taxonomic scope" value="Eukaryota"/>
</dbReference>
<keyword evidence="6 14" id="KW-0732">Signal</keyword>
<keyword evidence="8" id="KW-0862">Zinc</keyword>
<feature type="chain" id="PRO_5003174954" description="Zinc carboxypeptidase A 1" evidence="14">
    <location>
        <begin position="30"/>
        <end position="535"/>
    </location>
</feature>
<keyword evidence="4" id="KW-0645">Protease</keyword>
<evidence type="ECO:0000313" key="17">
    <source>
        <dbReference type="EMBL" id="EFP02977.1"/>
    </source>
</evidence>
<evidence type="ECO:0000256" key="8">
    <source>
        <dbReference type="ARBA" id="ARBA00022833"/>
    </source>
</evidence>
<dbReference type="FunFam" id="3.40.630.10:FF:000056">
    <property type="entry name" value="Zinc carboxypeptidase"/>
    <property type="match status" value="1"/>
</dbReference>
<protein>
    <recommendedName>
        <fullName evidence="11">Zinc carboxypeptidase A 1</fullName>
    </recommendedName>
</protein>
<evidence type="ECO:0000256" key="1">
    <source>
        <dbReference type="ARBA" id="ARBA00001947"/>
    </source>
</evidence>
<keyword evidence="7" id="KW-0378">Hydrolase</keyword>
<dbReference type="Gene3D" id="3.30.70.340">
    <property type="entry name" value="Metallocarboxypeptidase-like"/>
    <property type="match status" value="1"/>
</dbReference>
<dbReference type="Pfam" id="PF02244">
    <property type="entry name" value="Propep_M14"/>
    <property type="match status" value="1"/>
</dbReference>
<feature type="domain" description="ShKT" evidence="15">
    <location>
        <begin position="494"/>
        <end position="530"/>
    </location>
</feature>
<keyword evidence="18" id="KW-1185">Reference proteome</keyword>
<evidence type="ECO:0000256" key="5">
    <source>
        <dbReference type="ARBA" id="ARBA00022723"/>
    </source>
</evidence>
<keyword evidence="10" id="KW-1015">Disulfide bond</keyword>
<dbReference type="PROSITE" id="PS52035">
    <property type="entry name" value="PEPTIDASE_M14"/>
    <property type="match status" value="1"/>
</dbReference>
<dbReference type="GO" id="GO:0006508">
    <property type="term" value="P:proteolysis"/>
    <property type="evidence" value="ECO:0007669"/>
    <property type="project" value="UniProtKB-KW"/>
</dbReference>
<feature type="active site" description="Proton donor/acceptor" evidence="13">
    <location>
        <position position="436"/>
    </location>
</feature>
<evidence type="ECO:0000256" key="3">
    <source>
        <dbReference type="ARBA" id="ARBA00022645"/>
    </source>
</evidence>
<dbReference type="STRING" id="31234.E3LM02"/>
<accession>E3LM02</accession>
<dbReference type="SUPFAM" id="SSF53187">
    <property type="entry name" value="Zn-dependent exopeptidases"/>
    <property type="match status" value="1"/>
</dbReference>
<dbReference type="GO" id="GO:0005615">
    <property type="term" value="C:extracellular space"/>
    <property type="evidence" value="ECO:0007669"/>
    <property type="project" value="TreeGrafter"/>
</dbReference>
<evidence type="ECO:0000256" key="10">
    <source>
        <dbReference type="ARBA" id="ARBA00023157"/>
    </source>
</evidence>
<dbReference type="Pfam" id="PF00246">
    <property type="entry name" value="Peptidase_M14"/>
    <property type="match status" value="1"/>
</dbReference>
<evidence type="ECO:0000256" key="9">
    <source>
        <dbReference type="ARBA" id="ARBA00023049"/>
    </source>
</evidence>
<dbReference type="InterPro" id="IPR000834">
    <property type="entry name" value="Peptidase_M14"/>
</dbReference>
<dbReference type="SMART" id="SM00254">
    <property type="entry name" value="ShKT"/>
    <property type="match status" value="1"/>
</dbReference>
<evidence type="ECO:0000256" key="11">
    <source>
        <dbReference type="ARBA" id="ARBA00069039"/>
    </source>
</evidence>
<evidence type="ECO:0000256" key="14">
    <source>
        <dbReference type="SAM" id="SignalP"/>
    </source>
</evidence>
<dbReference type="SMART" id="SM00631">
    <property type="entry name" value="Zn_pept"/>
    <property type="match status" value="1"/>
</dbReference>
<evidence type="ECO:0000256" key="2">
    <source>
        <dbReference type="ARBA" id="ARBA00005988"/>
    </source>
</evidence>
<dbReference type="GO" id="GO:0004181">
    <property type="term" value="F:metallocarboxypeptidase activity"/>
    <property type="evidence" value="ECO:0007669"/>
    <property type="project" value="InterPro"/>
</dbReference>
<dbReference type="PROSITE" id="PS51670">
    <property type="entry name" value="SHKT"/>
    <property type="match status" value="1"/>
</dbReference>
<keyword evidence="5" id="KW-0479">Metal-binding</keyword>
<reference evidence="17" key="1">
    <citation type="submission" date="2007-07" db="EMBL/GenBank/DDBJ databases">
        <title>PCAP assembly of the Caenorhabditis remanei genome.</title>
        <authorList>
            <consortium name="The Caenorhabditis remanei Sequencing Consortium"/>
            <person name="Wilson R.K."/>
        </authorList>
    </citation>
    <scope>NUCLEOTIDE SEQUENCE [LARGE SCALE GENOMIC DNA]</scope>
    <source>
        <strain evidence="17">PB4641</strain>
    </source>
</reference>
<dbReference type="HOGENOM" id="CLU_019326_2_3_1"/>
<dbReference type="InterPro" id="IPR036990">
    <property type="entry name" value="M14A-like_propep"/>
</dbReference>
<gene>
    <name evidence="17" type="ORF">CRE_28037</name>
</gene>
<dbReference type="CDD" id="cd03860">
    <property type="entry name" value="M14_CP_A-B_like"/>
    <property type="match status" value="1"/>
</dbReference>
<comment type="caution">
    <text evidence="12">Lacks conserved residue(s) required for the propagation of feature annotation.</text>
</comment>
<dbReference type="MEROPS" id="M14.A23"/>
<dbReference type="SUPFAM" id="SSF54897">
    <property type="entry name" value="Protease propeptides/inhibitors"/>
    <property type="match status" value="1"/>
</dbReference>
<dbReference type="FunFam" id="3.30.70.340:FF:000002">
    <property type="entry name" value="Carboxypeptidase A"/>
    <property type="match status" value="1"/>
</dbReference>
<dbReference type="InterPro" id="IPR003146">
    <property type="entry name" value="M14A_act_pep"/>
</dbReference>
<name>E3LM02_CAERE</name>
<evidence type="ECO:0000259" key="16">
    <source>
        <dbReference type="PROSITE" id="PS52035"/>
    </source>
</evidence>
<proteinExistence type="inferred from homology"/>
<dbReference type="OrthoDB" id="3626597at2759"/>
<dbReference type="OMA" id="TKYRHGT"/>
<organism evidence="18">
    <name type="scientific">Caenorhabditis remanei</name>
    <name type="common">Caenorhabditis vulgaris</name>
    <dbReference type="NCBI Taxonomy" id="31234"/>
    <lineage>
        <taxon>Eukaryota</taxon>
        <taxon>Metazoa</taxon>
        <taxon>Ecdysozoa</taxon>
        <taxon>Nematoda</taxon>
        <taxon>Chromadorea</taxon>
        <taxon>Rhabditida</taxon>
        <taxon>Rhabditina</taxon>
        <taxon>Rhabditomorpha</taxon>
        <taxon>Rhabditoidea</taxon>
        <taxon>Rhabditidae</taxon>
        <taxon>Peloderinae</taxon>
        <taxon>Caenorhabditis</taxon>
    </lineage>
</organism>
<feature type="signal peptide" evidence="14">
    <location>
        <begin position="1"/>
        <end position="29"/>
    </location>
</feature>
<dbReference type="Gene3D" id="3.40.630.10">
    <property type="entry name" value="Zn peptidases"/>
    <property type="match status" value="1"/>
</dbReference>